<name>A0A0A2M8Z5_9FLAO</name>
<protein>
    <submittedName>
        <fullName evidence="1">Aminopeptidase N</fullName>
    </submittedName>
</protein>
<keyword evidence="2" id="KW-1185">Reference proteome</keyword>
<proteinExistence type="predicted"/>
<dbReference type="AlphaFoldDB" id="A0A0A2M8Z5"/>
<dbReference type="STRING" id="1121899.GCA_000430025_02426"/>
<reference evidence="1 2" key="1">
    <citation type="submission" date="2013-09" db="EMBL/GenBank/DDBJ databases">
        <authorList>
            <person name="Zeng Z."/>
            <person name="Chen C."/>
        </authorList>
    </citation>
    <scope>NUCLEOTIDE SEQUENCE [LARGE SCALE GENOMIC DNA]</scope>
    <source>
        <strain evidence="1 2">GH29-5</strain>
    </source>
</reference>
<dbReference type="GO" id="GO:0004177">
    <property type="term" value="F:aminopeptidase activity"/>
    <property type="evidence" value="ECO:0007669"/>
    <property type="project" value="UniProtKB-KW"/>
</dbReference>
<comment type="caution">
    <text evidence="1">The sequence shown here is derived from an EMBL/GenBank/DDBJ whole genome shotgun (WGS) entry which is preliminary data.</text>
</comment>
<keyword evidence="1" id="KW-0031">Aminopeptidase</keyword>
<evidence type="ECO:0000313" key="1">
    <source>
        <dbReference type="EMBL" id="KGO87933.1"/>
    </source>
</evidence>
<keyword evidence="1" id="KW-0378">Hydrolase</keyword>
<dbReference type="InterPro" id="IPR027268">
    <property type="entry name" value="Peptidase_M4/M1_CTD_sf"/>
</dbReference>
<dbReference type="eggNOG" id="COG0308">
    <property type="taxonomic scope" value="Bacteria"/>
</dbReference>
<dbReference type="Gene3D" id="1.10.390.10">
    <property type="entry name" value="Neutral Protease Domain 2"/>
    <property type="match status" value="1"/>
</dbReference>
<organism evidence="1 2">
    <name type="scientific">Flavobacterium suncheonense GH29-5 = DSM 17707</name>
    <dbReference type="NCBI Taxonomy" id="1121899"/>
    <lineage>
        <taxon>Bacteria</taxon>
        <taxon>Pseudomonadati</taxon>
        <taxon>Bacteroidota</taxon>
        <taxon>Flavobacteriia</taxon>
        <taxon>Flavobacteriales</taxon>
        <taxon>Flavobacteriaceae</taxon>
        <taxon>Flavobacterium</taxon>
    </lineage>
</organism>
<sequence>MHSESKTITVAQEIQFTNTSDVVLKEILLNDWNNAYSDKKSPLGKRFSDEFVRSFHLAKEEDRGNTTLHEATTNGQTVEFIRPENHPDLLSVKLANALLPNETVTLKLNYQVKIPNERFTRFGFKNDGSFILKNWFLTPARLEKNGFVQYSNENLDDIANANCNYQITFTLDSKLHLFSDLNTVGTTESETVKTYQLSGNNRNDFDIYIETKPTFYSYKNGINEVVTNLKDRRLNEIQKALVIDKITNYVAEEFGSLKHEKILISQADYDRNPFYGLNQLPAFISPFPDSFLYEIKFLKVYLDKYLKTNLQLNPRKDTWIYDGLQAYLSMKYIRDNYPDMKMMGNLSELGILKGYNLFKADFNDQYSYVYLLMARKNLDQAIGDDKSTFIKFNEQIAGRYRAGLSINYLDDFVGENKVPLAIKEFIAANKTNQTDEKDFENLLKSKTGKNIDWFFRKVVESRDLIDFKITKVKKNDNSLDVTIKNKTHTNVPVSLYAVKNDSVVYKQWFENITKDSTVTLPKTDAEKLVLNYHNEIPEYNSRNNWKSLHSFLGNDRPFKFTFVKDLEDSKNNQIFYVPEFSYNLYDGVSPGLSFHNKSLLDKPFIFDVTPIYSSKTKQLIGGAFLTFNQNIREDRLYNIRYALAANTYHYAPEAAYVKVMPSISFSFRDLDYRSNRKENILFRHVFVDREASAFATSKDENYSVFNIRYLKLDSEIINYYKLVTDVQVANNFGKLSGEIQYRKLFDSNRQINLRLFTGMFMFRSTNSDFFSFGLDRPTDYLFDYGLLGRSESTGLFSQQFIMAEGGFKSKFNTRFANQWMTTLNGSFNIWNWIEVYGDAGAYKNKFQSPEFVYDSGIRLNFVPDYFELYFPVYSKNGWEIGQDNYDEKIRFVITISPKTLISLFTRKWF</sequence>
<dbReference type="EMBL" id="JRLW01000017">
    <property type="protein sequence ID" value="KGO87933.1"/>
    <property type="molecule type" value="Genomic_DNA"/>
</dbReference>
<keyword evidence="1" id="KW-0645">Protease</keyword>
<evidence type="ECO:0000313" key="2">
    <source>
        <dbReference type="Proteomes" id="UP000030121"/>
    </source>
</evidence>
<dbReference type="Proteomes" id="UP000030121">
    <property type="component" value="Unassembled WGS sequence"/>
</dbReference>
<gene>
    <name evidence="1" type="ORF">Q764_12370</name>
</gene>
<accession>A0A0A2M8Z5</accession>